<name>A0A1I6JFD6_9FIRM</name>
<proteinExistence type="inferred from homology"/>
<evidence type="ECO:0000313" key="3">
    <source>
        <dbReference type="EMBL" id="SFR77691.1"/>
    </source>
</evidence>
<dbReference type="OrthoDB" id="9810761at2"/>
<dbReference type="InterPro" id="IPR050921">
    <property type="entry name" value="T4SS_GSP_E_ATPase"/>
</dbReference>
<dbReference type="PROSITE" id="PS50052">
    <property type="entry name" value="GUANYLATE_KINASE_2"/>
    <property type="match status" value="1"/>
</dbReference>
<dbReference type="SUPFAM" id="SSF52540">
    <property type="entry name" value="P-loop containing nucleoside triphosphate hydrolases"/>
    <property type="match status" value="1"/>
</dbReference>
<organism evidence="3 4">
    <name type="scientific">Anaeromicropila populeti</name>
    <dbReference type="NCBI Taxonomy" id="37658"/>
    <lineage>
        <taxon>Bacteria</taxon>
        <taxon>Bacillati</taxon>
        <taxon>Bacillota</taxon>
        <taxon>Clostridia</taxon>
        <taxon>Lachnospirales</taxon>
        <taxon>Lachnospiraceae</taxon>
        <taxon>Anaeromicropila</taxon>
    </lineage>
</organism>
<dbReference type="Gene3D" id="3.30.450.380">
    <property type="match status" value="1"/>
</dbReference>
<keyword evidence="4" id="KW-1185">Reference proteome</keyword>
<dbReference type="PANTHER" id="PTHR30486:SF6">
    <property type="entry name" value="TYPE IV PILUS RETRACTATION ATPASE PILT"/>
    <property type="match status" value="1"/>
</dbReference>
<evidence type="ECO:0000256" key="1">
    <source>
        <dbReference type="ARBA" id="ARBA00006611"/>
    </source>
</evidence>
<gene>
    <name evidence="3" type="ORF">SAMN05661086_01638</name>
</gene>
<dbReference type="STRING" id="37658.SAMN05661086_01638"/>
<feature type="domain" description="Guanylate kinase-like" evidence="2">
    <location>
        <begin position="217"/>
        <end position="452"/>
    </location>
</feature>
<dbReference type="RefSeq" id="WP_092560196.1">
    <property type="nucleotide sequence ID" value="NZ_FOYZ01000005.1"/>
</dbReference>
<dbReference type="InterPro" id="IPR001482">
    <property type="entry name" value="T2SS/T4SS_dom"/>
</dbReference>
<dbReference type="Proteomes" id="UP000199659">
    <property type="component" value="Unassembled WGS sequence"/>
</dbReference>
<comment type="similarity">
    <text evidence="1">Belongs to the GSP E family.</text>
</comment>
<dbReference type="PANTHER" id="PTHR30486">
    <property type="entry name" value="TWITCHING MOTILITY PROTEIN PILT"/>
    <property type="match status" value="1"/>
</dbReference>
<evidence type="ECO:0000313" key="4">
    <source>
        <dbReference type="Proteomes" id="UP000199659"/>
    </source>
</evidence>
<accession>A0A1I6JFD6</accession>
<dbReference type="GO" id="GO:0016887">
    <property type="term" value="F:ATP hydrolysis activity"/>
    <property type="evidence" value="ECO:0007669"/>
    <property type="project" value="InterPro"/>
</dbReference>
<dbReference type="Pfam" id="PF00437">
    <property type="entry name" value="T2SSE"/>
    <property type="match status" value="1"/>
</dbReference>
<evidence type="ECO:0000259" key="2">
    <source>
        <dbReference type="PROSITE" id="PS50052"/>
    </source>
</evidence>
<dbReference type="Gene3D" id="3.40.50.300">
    <property type="entry name" value="P-loop containing nucleotide triphosphate hydrolases"/>
    <property type="match status" value="1"/>
</dbReference>
<reference evidence="3 4" key="1">
    <citation type="submission" date="2016-10" db="EMBL/GenBank/DDBJ databases">
        <authorList>
            <person name="de Groot N.N."/>
        </authorList>
    </citation>
    <scope>NUCLEOTIDE SEQUENCE [LARGE SCALE GENOMIC DNA]</scope>
    <source>
        <strain evidence="3 4">743A</strain>
    </source>
</reference>
<protein>
    <submittedName>
        <fullName evidence="3">Pilus assembly protein CpaF</fullName>
    </submittedName>
</protein>
<dbReference type="InterPro" id="IPR027417">
    <property type="entry name" value="P-loop_NTPase"/>
</dbReference>
<dbReference type="InterPro" id="IPR008144">
    <property type="entry name" value="Guanylate_kin-like_dom"/>
</dbReference>
<dbReference type="AlphaFoldDB" id="A0A1I6JFD6"/>
<sequence>MEVKNVIDRSDTKQMEFPKLFVRTQKHMSKNCSILIDAIDKNKKDSNAMKQLENYIRKYLQDRKLVAEDMTLDETVKQLINEMTQFSILNEYLDPGRSDIEEININAWDDVKVSYSDGRIERAAHFYSPKHCEDIIRKLLRQESKITFDKSRPIVRSHLNENIRITVIGGECVDRAVGLAASIRIINPKHFRKEDFVQKGTITEEMLNLLTALFLNGVSMCVTGETGSGKTTIMSYLLEQIPYHKRVITIEEDVREFTLVRRNEKGEVQNNVIHMVTKKSEDMTLAVDQEKLLETAMTMNPDFICVAEMKGKEALAAQEAANTGHTVVTTTHARSCRLTYDRMASLCKNGNDDSKTLVNMAKNAFPIVIFIKKYPDNVRRVEEMTECIMKENGTCQINTLYQFVVKKNTTDEAGRIRLEGIFEKKNNISQYMQKVLKEGAVDSQLIKNIMEG</sequence>
<dbReference type="EMBL" id="FOYZ01000005">
    <property type="protein sequence ID" value="SFR77691.1"/>
    <property type="molecule type" value="Genomic_DNA"/>
</dbReference>